<dbReference type="SUPFAM" id="SSF56801">
    <property type="entry name" value="Acetyl-CoA synthetase-like"/>
    <property type="match status" value="1"/>
</dbReference>
<reference evidence="4 5" key="1">
    <citation type="submission" date="2020-04" db="EMBL/GenBank/DDBJ databases">
        <title>MicrobeNet Type strains.</title>
        <authorList>
            <person name="Nicholson A.C."/>
        </authorList>
    </citation>
    <scope>NUCLEOTIDE SEQUENCE [LARGE SCALE GENOMIC DNA]</scope>
    <source>
        <strain evidence="4 5">JCM 12354</strain>
    </source>
</reference>
<dbReference type="Proteomes" id="UP000565711">
    <property type="component" value="Unassembled WGS sequence"/>
</dbReference>
<name>A0A846XPU9_9NOCA</name>
<keyword evidence="1" id="KW-0547">Nucleotide-binding</keyword>
<protein>
    <submittedName>
        <fullName evidence="4">Long-chain fatty acid--CoA ligase</fullName>
    </submittedName>
</protein>
<dbReference type="GO" id="GO:0005524">
    <property type="term" value="F:ATP binding"/>
    <property type="evidence" value="ECO:0007669"/>
    <property type="project" value="UniProtKB-KW"/>
</dbReference>
<dbReference type="Gene3D" id="3.40.50.12780">
    <property type="entry name" value="N-terminal domain of ligase-like"/>
    <property type="match status" value="1"/>
</dbReference>
<keyword evidence="4" id="KW-0436">Ligase</keyword>
<dbReference type="CDD" id="cd05907">
    <property type="entry name" value="VL_LC_FACS_like"/>
    <property type="match status" value="1"/>
</dbReference>
<dbReference type="InterPro" id="IPR042099">
    <property type="entry name" value="ANL_N_sf"/>
</dbReference>
<evidence type="ECO:0000256" key="2">
    <source>
        <dbReference type="ARBA" id="ARBA00022840"/>
    </source>
</evidence>
<dbReference type="RefSeq" id="WP_067869388.1">
    <property type="nucleotide sequence ID" value="NZ_JAAXOP010000001.1"/>
</dbReference>
<dbReference type="InterPro" id="IPR000873">
    <property type="entry name" value="AMP-dep_synth/lig_dom"/>
</dbReference>
<evidence type="ECO:0000313" key="4">
    <source>
        <dbReference type="EMBL" id="NKY49083.1"/>
    </source>
</evidence>
<dbReference type="InterPro" id="IPR020845">
    <property type="entry name" value="AMP-binding_CS"/>
</dbReference>
<evidence type="ECO:0000313" key="5">
    <source>
        <dbReference type="Proteomes" id="UP000565711"/>
    </source>
</evidence>
<dbReference type="EMBL" id="JAAXOP010000001">
    <property type="protein sequence ID" value="NKY49083.1"/>
    <property type="molecule type" value="Genomic_DNA"/>
</dbReference>
<dbReference type="Pfam" id="PF00501">
    <property type="entry name" value="AMP-binding"/>
    <property type="match status" value="1"/>
</dbReference>
<dbReference type="PROSITE" id="PS00455">
    <property type="entry name" value="AMP_BINDING"/>
    <property type="match status" value="1"/>
</dbReference>
<accession>A0A846XPU9</accession>
<sequence>MREFEVPATYTIPEDANMSDGAFRHAERTPGLVVFNKPDGKGGWTDVTAAEFATDVTAVAKGLIASGIELGDRVAILAATRYEWVVLDFAIWAAGGCTVAIFDSSSAEQARWILSDSGTKLIIVENAKHRATIAEIEDGLPELGEPLVIDDGAIATLVERGAGLEDAAVHERRKQVKAASPASLIYTSGTTGRPKGVMLSHANLYAESAADRAAMPQFLKAGHRSLLFLPLAHVFARAVALAAFDAGVTVAHTADWSTLVDQFGEYKPDFILSVPRVFEKVFNGAKQKAHDGGKGKIFDLAADTAVEYSRALDSGGPNLVLKLKHTVFDKLVYSKLREAMGGRCKSAVSGGGPLGERLGHFFRGIGVTIYEGYGLTESTAAVSVNTPEHLKVGSVGRPLGGHAAKVADDGELLLRGPVLFSGYWNNPAATEEAFADGWFKTGDLGSIDEQGFITITGRKKEIIVTAGGKNVSPGMLEDSLRAHPLISQVMVVGDSRPFVGALVTLDPEAVPGWKSRNNVPEDTPIEKLIELPELVADIDKAVKETNKLVSHAEAIKKIRILSVDWTEETGELTPKMSLKRNVVMKNYADEVEAIYG</sequence>
<dbReference type="GO" id="GO:0004467">
    <property type="term" value="F:long-chain fatty acid-CoA ligase activity"/>
    <property type="evidence" value="ECO:0007669"/>
    <property type="project" value="TreeGrafter"/>
</dbReference>
<dbReference type="PANTHER" id="PTHR43272">
    <property type="entry name" value="LONG-CHAIN-FATTY-ACID--COA LIGASE"/>
    <property type="match status" value="1"/>
</dbReference>
<gene>
    <name evidence="4" type="ORF">HGA08_02520</name>
</gene>
<comment type="caution">
    <text evidence="4">The sequence shown here is derived from an EMBL/GenBank/DDBJ whole genome shotgun (WGS) entry which is preliminary data.</text>
</comment>
<dbReference type="AlphaFoldDB" id="A0A846XPU9"/>
<organism evidence="4 5">
    <name type="scientific">Nocardia vermiculata</name>
    <dbReference type="NCBI Taxonomy" id="257274"/>
    <lineage>
        <taxon>Bacteria</taxon>
        <taxon>Bacillati</taxon>
        <taxon>Actinomycetota</taxon>
        <taxon>Actinomycetes</taxon>
        <taxon>Mycobacteriales</taxon>
        <taxon>Nocardiaceae</taxon>
        <taxon>Nocardia</taxon>
    </lineage>
</organism>
<evidence type="ECO:0000256" key="1">
    <source>
        <dbReference type="ARBA" id="ARBA00022741"/>
    </source>
</evidence>
<keyword evidence="2" id="KW-0067">ATP-binding</keyword>
<feature type="domain" description="AMP-dependent synthetase/ligase" evidence="3">
    <location>
        <begin position="24"/>
        <end position="424"/>
    </location>
</feature>
<proteinExistence type="predicted"/>
<dbReference type="GO" id="GO:0016020">
    <property type="term" value="C:membrane"/>
    <property type="evidence" value="ECO:0007669"/>
    <property type="project" value="TreeGrafter"/>
</dbReference>
<evidence type="ECO:0000259" key="3">
    <source>
        <dbReference type="Pfam" id="PF00501"/>
    </source>
</evidence>
<dbReference type="Pfam" id="PF23562">
    <property type="entry name" value="AMP-binding_C_3"/>
    <property type="match status" value="1"/>
</dbReference>
<dbReference type="PANTHER" id="PTHR43272:SF33">
    <property type="entry name" value="AMP-BINDING DOMAIN-CONTAINING PROTEIN-RELATED"/>
    <property type="match status" value="1"/>
</dbReference>
<keyword evidence="5" id="KW-1185">Reference proteome</keyword>